<proteinExistence type="predicted"/>
<dbReference type="InterPro" id="IPR020843">
    <property type="entry name" value="ER"/>
</dbReference>
<accession>A0A291QPH7</accession>
<dbReference type="CDD" id="cd05289">
    <property type="entry name" value="MDR_like_2"/>
    <property type="match status" value="1"/>
</dbReference>
<dbReference type="OrthoDB" id="634508at2"/>
<evidence type="ECO:0000259" key="1">
    <source>
        <dbReference type="SMART" id="SM00829"/>
    </source>
</evidence>
<dbReference type="RefSeq" id="WP_098192250.1">
    <property type="nucleotide sequence ID" value="NZ_CP023777.1"/>
</dbReference>
<evidence type="ECO:0000313" key="3">
    <source>
        <dbReference type="Proteomes" id="UP000220133"/>
    </source>
</evidence>
<keyword evidence="3" id="KW-1185">Reference proteome</keyword>
<dbReference type="Proteomes" id="UP000220133">
    <property type="component" value="Chromosome"/>
</dbReference>
<dbReference type="InterPro" id="IPR050700">
    <property type="entry name" value="YIM1/Zinc_Alcohol_DH_Fams"/>
</dbReference>
<dbReference type="KEGG" id="cbae:COR50_01060"/>
<feature type="domain" description="Enoyl reductase (ER)" evidence="1">
    <location>
        <begin position="10"/>
        <end position="312"/>
    </location>
</feature>
<dbReference type="PANTHER" id="PTHR11695:SF294">
    <property type="entry name" value="RETICULON-4-INTERACTING PROTEIN 1, MITOCHONDRIAL"/>
    <property type="match status" value="1"/>
</dbReference>
<reference evidence="2 3" key="1">
    <citation type="submission" date="2017-10" db="EMBL/GenBank/DDBJ databases">
        <title>Paenichitinophaga pekingensis gen. nov., sp. nov., isolated from activated sludge.</title>
        <authorList>
            <person name="Jin D."/>
            <person name="Kong X."/>
            <person name="Deng Y."/>
            <person name="Bai Z."/>
        </authorList>
    </citation>
    <scope>NUCLEOTIDE SEQUENCE [LARGE SCALE GENOMIC DNA]</scope>
    <source>
        <strain evidence="2 3">13</strain>
    </source>
</reference>
<name>A0A291QPH7_9BACT</name>
<dbReference type="Gene3D" id="3.90.180.10">
    <property type="entry name" value="Medium-chain alcohol dehydrogenases, catalytic domain"/>
    <property type="match status" value="1"/>
</dbReference>
<evidence type="ECO:0000313" key="2">
    <source>
        <dbReference type="EMBL" id="ATL45860.1"/>
    </source>
</evidence>
<dbReference type="SMART" id="SM00829">
    <property type="entry name" value="PKS_ER"/>
    <property type="match status" value="1"/>
</dbReference>
<sequence length="316" mass="33144">MKAVAVKAFKSTPELMELPKPQVSPGHILVKMAAAGMNPYDWKLTDGIMEGHMPHVFPLIMGVDGAGIVEEVGEGVTRFQAGDKVYGQFIHKPIGEGSYAEYISVPEKVGITIAPKSIPLTTAAAIPTAGMTAMQLLEKLGLKPGQKLLIVGATGGVGSFTTEIAAALGLYTVVTASPANYQRMLDLGAKEIIDHTKAPVIPQAQVKHPEGVDGLIDLVSNAEEFDKMCGLVKPGGTALTTLFVANAEAIRSKGLKGGNFETKGSPEALDELSNMIDQQKIIVPVGNIISLKEAPEAVALSKNGKARGKTVIEIGL</sequence>
<dbReference type="GO" id="GO:0016491">
    <property type="term" value="F:oxidoreductase activity"/>
    <property type="evidence" value="ECO:0007669"/>
    <property type="project" value="InterPro"/>
</dbReference>
<dbReference type="PANTHER" id="PTHR11695">
    <property type="entry name" value="ALCOHOL DEHYDROGENASE RELATED"/>
    <property type="match status" value="1"/>
</dbReference>
<dbReference type="Pfam" id="PF13602">
    <property type="entry name" value="ADH_zinc_N_2"/>
    <property type="match status" value="1"/>
</dbReference>
<dbReference type="Pfam" id="PF08240">
    <property type="entry name" value="ADH_N"/>
    <property type="match status" value="1"/>
</dbReference>
<dbReference type="InterPro" id="IPR036291">
    <property type="entry name" value="NAD(P)-bd_dom_sf"/>
</dbReference>
<organism evidence="2 3">
    <name type="scientific">Chitinophaga caeni</name>
    <dbReference type="NCBI Taxonomy" id="2029983"/>
    <lineage>
        <taxon>Bacteria</taxon>
        <taxon>Pseudomonadati</taxon>
        <taxon>Bacteroidota</taxon>
        <taxon>Chitinophagia</taxon>
        <taxon>Chitinophagales</taxon>
        <taxon>Chitinophagaceae</taxon>
        <taxon>Chitinophaga</taxon>
    </lineage>
</organism>
<dbReference type="InterPro" id="IPR011032">
    <property type="entry name" value="GroES-like_sf"/>
</dbReference>
<dbReference type="SUPFAM" id="SSF51735">
    <property type="entry name" value="NAD(P)-binding Rossmann-fold domains"/>
    <property type="match status" value="1"/>
</dbReference>
<dbReference type="InterPro" id="IPR013154">
    <property type="entry name" value="ADH-like_N"/>
</dbReference>
<gene>
    <name evidence="2" type="ORF">COR50_01060</name>
</gene>
<protein>
    <submittedName>
        <fullName evidence="2">Alcohol dehydrogenase</fullName>
    </submittedName>
</protein>
<dbReference type="Gene3D" id="3.40.50.720">
    <property type="entry name" value="NAD(P)-binding Rossmann-like Domain"/>
    <property type="match status" value="1"/>
</dbReference>
<dbReference type="SUPFAM" id="SSF50129">
    <property type="entry name" value="GroES-like"/>
    <property type="match status" value="1"/>
</dbReference>
<dbReference type="EMBL" id="CP023777">
    <property type="protein sequence ID" value="ATL45860.1"/>
    <property type="molecule type" value="Genomic_DNA"/>
</dbReference>
<dbReference type="AlphaFoldDB" id="A0A291QPH7"/>